<feature type="transmembrane region" description="Helical" evidence="2">
    <location>
        <begin position="6"/>
        <end position="26"/>
    </location>
</feature>
<name>A0A1Q2CX23_9ACTN</name>
<keyword evidence="2" id="KW-1133">Transmembrane helix</keyword>
<gene>
    <name evidence="3" type="ORF">BW733_07355</name>
</gene>
<dbReference type="EMBL" id="CP019607">
    <property type="protein sequence ID" value="AQP50676.1"/>
    <property type="molecule type" value="Genomic_DNA"/>
</dbReference>
<evidence type="ECO:0008006" key="5">
    <source>
        <dbReference type="Google" id="ProtNLM"/>
    </source>
</evidence>
<reference evidence="3 4" key="1">
    <citation type="journal article" date="2008" name="Int. J. Syst. Evol. Microbiol.">
        <title>Tessaracoccus flavescens sp. nov., isolated from marine sediment.</title>
        <authorList>
            <person name="Lee D.W."/>
            <person name="Lee S.D."/>
        </authorList>
    </citation>
    <scope>NUCLEOTIDE SEQUENCE [LARGE SCALE GENOMIC DNA]</scope>
    <source>
        <strain evidence="3 4">SST-39T</strain>
    </source>
</reference>
<keyword evidence="2" id="KW-0812">Transmembrane</keyword>
<protein>
    <recommendedName>
        <fullName evidence="5">DUF4956 domain-containing protein</fullName>
    </recommendedName>
</protein>
<dbReference type="InterPro" id="IPR032531">
    <property type="entry name" value="DUF4956"/>
</dbReference>
<dbReference type="KEGG" id="tfa:BW733_07355"/>
<feature type="compositionally biased region" description="Pro residues" evidence="1">
    <location>
        <begin position="188"/>
        <end position="209"/>
    </location>
</feature>
<dbReference type="Proteomes" id="UP000188235">
    <property type="component" value="Chromosome"/>
</dbReference>
<dbReference type="Pfam" id="PF16316">
    <property type="entry name" value="DUF4956"/>
    <property type="match status" value="1"/>
</dbReference>
<keyword evidence="2" id="KW-0472">Membrane</keyword>
<sequence>MFTTTSLIAIATDLIAIAILAIPLYYRRHRRRDLMFAFLTLNVGVMVVAAALGSAGAGAGLGLGLFGVLSIIRLRSDPISQAEVAYYFGALALGLIGGLAPGAWWVTPTFSAVLLAVIAVADSPHFTRGSRSLIMTLDVAILDRDELERVVAERVGGQVRRLDVRELDLVRDLTVLEVWYRPTDRPQPFGPQQPFPPMQHQPMPSPVPSPTMAIR</sequence>
<dbReference type="OrthoDB" id="3827267at2"/>
<organism evidence="3 4">
    <name type="scientific">Tessaracoccus flavescens</name>
    <dbReference type="NCBI Taxonomy" id="399497"/>
    <lineage>
        <taxon>Bacteria</taxon>
        <taxon>Bacillati</taxon>
        <taxon>Actinomycetota</taxon>
        <taxon>Actinomycetes</taxon>
        <taxon>Propionibacteriales</taxon>
        <taxon>Propionibacteriaceae</taxon>
        <taxon>Tessaracoccus</taxon>
    </lineage>
</organism>
<dbReference type="RefSeq" id="WP_077349247.1">
    <property type="nucleotide sequence ID" value="NZ_CP019607.1"/>
</dbReference>
<feature type="region of interest" description="Disordered" evidence="1">
    <location>
        <begin position="184"/>
        <end position="215"/>
    </location>
</feature>
<keyword evidence="4" id="KW-1185">Reference proteome</keyword>
<accession>A0A1Q2CX23</accession>
<proteinExistence type="predicted"/>
<evidence type="ECO:0000256" key="2">
    <source>
        <dbReference type="SAM" id="Phobius"/>
    </source>
</evidence>
<evidence type="ECO:0000313" key="4">
    <source>
        <dbReference type="Proteomes" id="UP000188235"/>
    </source>
</evidence>
<evidence type="ECO:0000313" key="3">
    <source>
        <dbReference type="EMBL" id="AQP50676.1"/>
    </source>
</evidence>
<evidence type="ECO:0000256" key="1">
    <source>
        <dbReference type="SAM" id="MobiDB-lite"/>
    </source>
</evidence>
<feature type="transmembrane region" description="Helical" evidence="2">
    <location>
        <begin position="86"/>
        <end position="104"/>
    </location>
</feature>
<dbReference type="AlphaFoldDB" id="A0A1Q2CX23"/>
<feature type="transmembrane region" description="Helical" evidence="2">
    <location>
        <begin position="33"/>
        <end position="51"/>
    </location>
</feature>
<dbReference type="STRING" id="399497.BW733_07355"/>
<feature type="transmembrane region" description="Helical" evidence="2">
    <location>
        <begin position="57"/>
        <end position="74"/>
    </location>
</feature>